<dbReference type="Pfam" id="PF07927">
    <property type="entry name" value="HicA_toxin"/>
    <property type="match status" value="1"/>
</dbReference>
<dbReference type="AlphaFoldDB" id="A0A4R2M8B9"/>
<proteinExistence type="predicted"/>
<evidence type="ECO:0000313" key="2">
    <source>
        <dbReference type="Proteomes" id="UP000295106"/>
    </source>
</evidence>
<dbReference type="EMBL" id="SLXD01000005">
    <property type="protein sequence ID" value="TCP02902.1"/>
    <property type="molecule type" value="Genomic_DNA"/>
</dbReference>
<reference evidence="1 2" key="1">
    <citation type="submission" date="2019-03" db="EMBL/GenBank/DDBJ databases">
        <title>Genomic Encyclopedia of Type Strains, Phase IV (KMG-IV): sequencing the most valuable type-strain genomes for metagenomic binning, comparative biology and taxonomic classification.</title>
        <authorList>
            <person name="Goeker M."/>
        </authorList>
    </citation>
    <scope>NUCLEOTIDE SEQUENCE [LARGE SCALE GENOMIC DNA]</scope>
    <source>
        <strain evidence="1 2">DSM 1709</strain>
    </source>
</reference>
<dbReference type="OrthoDB" id="73001at2"/>
<gene>
    <name evidence="1" type="ORF">EV684_10568</name>
</gene>
<dbReference type="RefSeq" id="WP_132646463.1">
    <property type="nucleotide sequence ID" value="NZ_CP181386.1"/>
</dbReference>
<dbReference type="InterPro" id="IPR012933">
    <property type="entry name" value="HicA_mRNA_interferase"/>
</dbReference>
<accession>A0A4R2M8B9</accession>
<comment type="caution">
    <text evidence="1">The sequence shown here is derived from an EMBL/GenBank/DDBJ whole genome shotgun (WGS) entry which is preliminary data.</text>
</comment>
<dbReference type="GeneID" id="99684665"/>
<dbReference type="Proteomes" id="UP000295106">
    <property type="component" value="Unassembled WGS sequence"/>
</dbReference>
<protein>
    <submittedName>
        <fullName evidence="1">HicA-like toxin of HicAB toxin-antitoxin system</fullName>
    </submittedName>
</protein>
<organism evidence="1 2">
    <name type="scientific">Rubrivivax gelatinosus</name>
    <name type="common">Rhodocyclus gelatinosus</name>
    <name type="synonym">Rhodopseudomonas gelatinosa</name>
    <dbReference type="NCBI Taxonomy" id="28068"/>
    <lineage>
        <taxon>Bacteria</taxon>
        <taxon>Pseudomonadati</taxon>
        <taxon>Pseudomonadota</taxon>
        <taxon>Betaproteobacteria</taxon>
        <taxon>Burkholderiales</taxon>
        <taxon>Sphaerotilaceae</taxon>
        <taxon>Rubrivivax</taxon>
    </lineage>
</organism>
<dbReference type="GO" id="GO:0003729">
    <property type="term" value="F:mRNA binding"/>
    <property type="evidence" value="ECO:0007669"/>
    <property type="project" value="InterPro"/>
</dbReference>
<sequence>MSRHHTNLIRALFHDPPPHNLHWRDVESLLKHVGATLEPISGARLRVTLGRVEDILHRPHGGDEIDRQSVLHVRAFLGRAGVTPAAYEAGDAAG</sequence>
<evidence type="ECO:0000313" key="1">
    <source>
        <dbReference type="EMBL" id="TCP02902.1"/>
    </source>
</evidence>
<name>A0A4R2M8B9_RUBGE</name>